<reference evidence="7 8" key="1">
    <citation type="submission" date="2018-02" db="EMBL/GenBank/DDBJ databases">
        <title>Genome sequence of the basidiomycete white-rot fungus Phlebia centrifuga.</title>
        <authorList>
            <person name="Granchi Z."/>
            <person name="Peng M."/>
            <person name="de Vries R.P."/>
            <person name="Hilden K."/>
            <person name="Makela M.R."/>
            <person name="Grigoriev I."/>
            <person name="Riley R."/>
        </authorList>
    </citation>
    <scope>NUCLEOTIDE SEQUENCE [LARGE SCALE GENOMIC DNA]</scope>
    <source>
        <strain evidence="7 8">FBCC195</strain>
    </source>
</reference>
<dbReference type="PANTHER" id="PTHR23501:SF102">
    <property type="entry name" value="DRUG TRANSPORTER, PUTATIVE (AFU_ORTHOLOGUE AFUA_3G08530)-RELATED"/>
    <property type="match status" value="1"/>
</dbReference>
<name>A0A2R6RZA6_9APHY</name>
<organism evidence="7 8">
    <name type="scientific">Hermanssonia centrifuga</name>
    <dbReference type="NCBI Taxonomy" id="98765"/>
    <lineage>
        <taxon>Eukaryota</taxon>
        <taxon>Fungi</taxon>
        <taxon>Dikarya</taxon>
        <taxon>Basidiomycota</taxon>
        <taxon>Agaricomycotina</taxon>
        <taxon>Agaricomycetes</taxon>
        <taxon>Polyporales</taxon>
        <taxon>Meruliaceae</taxon>
        <taxon>Hermanssonia</taxon>
    </lineage>
</organism>
<dbReference type="AlphaFoldDB" id="A0A2R6RZA6"/>
<dbReference type="PANTHER" id="PTHR23501">
    <property type="entry name" value="MAJOR FACILITATOR SUPERFAMILY"/>
    <property type="match status" value="1"/>
</dbReference>
<keyword evidence="4 6" id="KW-0472">Membrane</keyword>
<dbReference type="OrthoDB" id="10021397at2759"/>
<dbReference type="GO" id="GO:0022857">
    <property type="term" value="F:transmembrane transporter activity"/>
    <property type="evidence" value="ECO:0007669"/>
    <property type="project" value="TreeGrafter"/>
</dbReference>
<keyword evidence="2 6" id="KW-0812">Transmembrane</keyword>
<accession>A0A2R6RZA6</accession>
<protein>
    <submittedName>
        <fullName evidence="7">Uncharacterized protein</fullName>
    </submittedName>
</protein>
<feature type="region of interest" description="Disordered" evidence="5">
    <location>
        <begin position="134"/>
        <end position="184"/>
    </location>
</feature>
<keyword evidence="8" id="KW-1185">Reference proteome</keyword>
<evidence type="ECO:0000256" key="6">
    <source>
        <dbReference type="SAM" id="Phobius"/>
    </source>
</evidence>
<gene>
    <name evidence="7" type="ORF">PHLCEN_2v1690</name>
</gene>
<evidence type="ECO:0000256" key="5">
    <source>
        <dbReference type="SAM" id="MobiDB-lite"/>
    </source>
</evidence>
<sequence length="184" mass="19973">MQAAMPVKDMATSTATLGLLRQLGSTIGVSVGQAIWSSELRKRIALIPNANINTSSANLADSIRLLKNIEPASLRQQVQHAYTKSISTIWIVDTPFIGVCLVMVFFLKKYSFTRKVVRTDDAVGLEATGVNELPENAADASPARTIYDGTQEPDLEKGSTKSRRSTKEETLEQGRPGLSETYAG</sequence>
<evidence type="ECO:0000313" key="7">
    <source>
        <dbReference type="EMBL" id="PSS35353.1"/>
    </source>
</evidence>
<evidence type="ECO:0000313" key="8">
    <source>
        <dbReference type="Proteomes" id="UP000186601"/>
    </source>
</evidence>
<dbReference type="EMBL" id="MLYV02000137">
    <property type="protein sequence ID" value="PSS35353.1"/>
    <property type="molecule type" value="Genomic_DNA"/>
</dbReference>
<evidence type="ECO:0000256" key="3">
    <source>
        <dbReference type="ARBA" id="ARBA00022989"/>
    </source>
</evidence>
<comment type="subcellular location">
    <subcellularLocation>
        <location evidence="1">Membrane</location>
        <topology evidence="1">Multi-pass membrane protein</topology>
    </subcellularLocation>
</comment>
<comment type="caution">
    <text evidence="7">The sequence shown here is derived from an EMBL/GenBank/DDBJ whole genome shotgun (WGS) entry which is preliminary data.</text>
</comment>
<proteinExistence type="predicted"/>
<evidence type="ECO:0000256" key="4">
    <source>
        <dbReference type="ARBA" id="ARBA00023136"/>
    </source>
</evidence>
<keyword evidence="3 6" id="KW-1133">Transmembrane helix</keyword>
<dbReference type="Proteomes" id="UP000186601">
    <property type="component" value="Unassembled WGS sequence"/>
</dbReference>
<evidence type="ECO:0000256" key="1">
    <source>
        <dbReference type="ARBA" id="ARBA00004141"/>
    </source>
</evidence>
<feature type="transmembrane region" description="Helical" evidence="6">
    <location>
        <begin position="88"/>
        <end position="107"/>
    </location>
</feature>
<evidence type="ECO:0000256" key="2">
    <source>
        <dbReference type="ARBA" id="ARBA00022692"/>
    </source>
</evidence>
<feature type="compositionally biased region" description="Basic and acidic residues" evidence="5">
    <location>
        <begin position="154"/>
        <end position="172"/>
    </location>
</feature>
<dbReference type="GO" id="GO:0005886">
    <property type="term" value="C:plasma membrane"/>
    <property type="evidence" value="ECO:0007669"/>
    <property type="project" value="TreeGrafter"/>
</dbReference>